<evidence type="ECO:0000313" key="4">
    <source>
        <dbReference type="EMBL" id="TNV84120.1"/>
    </source>
</evidence>
<dbReference type="PANTHER" id="PTHR24412">
    <property type="entry name" value="KELCH PROTEIN"/>
    <property type="match status" value="1"/>
</dbReference>
<keyword evidence="5" id="KW-1185">Reference proteome</keyword>
<dbReference type="PANTHER" id="PTHR24412:SF484">
    <property type="entry name" value="CHROMOSOME UNDETERMINED SCAFFOLD_17, WHOLE GENOME SHOTGUN SEQUENCE"/>
    <property type="match status" value="1"/>
</dbReference>
<sequence length="763" mass="86412">MAIVRQGGQSARLSLDSPQDINTEKVRLAVLSIKDMVQSCNKLQSDLNAQQNQRDHHDLNLLTIATRQVRAFKREQELLKQDNLNLLSPLPSQQAMLNQNGVIYQHSSNISTPLQKRVFHVESSSEFNANSNQLHQAPRKLTRKRGTTTALVNSQVQGQKNFKEDSIAKKLFSPQAPLMKMEHLEDPGQYTESLFNFPADGTEEPTDPKASVGKELLIVKKLSKKQAKMSGVQVVQPVSLQDALNEKSQVSTTAAKRKKGRPKKEAKEQLKGMNNLHDMSTNSQNHVAPQTQIPEIKSILGKRTAGKKTLCLASKSDSESSKKRSLRSNTVIEKVEAIQVQSKSKKDGTKAEKKRDRKKQRNSAEESPPTKGKDFTYLLKNKYKQKKKKGKGGSGQGQKQENAPESSAIDEQQKVEESESEEENETDSRLDQCQKEDSILTNGKISGKGRSLASQFAKIVVKISLQRCILFNILEKQVYKAFSQIKAPEKIKSKASIVLTNNDQMFILGGEDKGVYQGRNYMYHYTTMEFAERAPMLEPRVLFGCIYFYGQIYVVGGWKEQYTQKAEVYNIDNDQWTHLPSLNDEREDVSLCIVKDRYLYAFGNVTSRGRRFKPSKNTANLRKQNIEYTFERIDLLNTKSLSNWEVITVQTTFSEIEKMPSMKHMGCFNHFTDTNKIILFGGGQGPSISNKSFCIDIEEGTLSKYSKLAKGDRFQNHIYFKKEEKLYVFGEFYLHTLNLTKEKWVQDPTPLNQSAVTTGQNAA</sequence>
<keyword evidence="2" id="KW-0677">Repeat</keyword>
<evidence type="ECO:0008006" key="6">
    <source>
        <dbReference type="Google" id="ProtNLM"/>
    </source>
</evidence>
<dbReference type="InterPro" id="IPR006652">
    <property type="entry name" value="Kelch_1"/>
</dbReference>
<evidence type="ECO:0000256" key="2">
    <source>
        <dbReference type="ARBA" id="ARBA00022737"/>
    </source>
</evidence>
<feature type="region of interest" description="Disordered" evidence="3">
    <location>
        <begin position="243"/>
        <end position="269"/>
    </location>
</feature>
<evidence type="ECO:0000256" key="3">
    <source>
        <dbReference type="SAM" id="MobiDB-lite"/>
    </source>
</evidence>
<comment type="caution">
    <text evidence="4">The sequence shown here is derived from an EMBL/GenBank/DDBJ whole genome shotgun (WGS) entry which is preliminary data.</text>
</comment>
<feature type="region of interest" description="Disordered" evidence="3">
    <location>
        <begin position="337"/>
        <end position="435"/>
    </location>
</feature>
<evidence type="ECO:0000256" key="1">
    <source>
        <dbReference type="ARBA" id="ARBA00022441"/>
    </source>
</evidence>
<feature type="compositionally biased region" description="Basic and acidic residues" evidence="3">
    <location>
        <begin position="344"/>
        <end position="354"/>
    </location>
</feature>
<dbReference type="Gene3D" id="2.120.10.80">
    <property type="entry name" value="Kelch-type beta propeller"/>
    <property type="match status" value="1"/>
</dbReference>
<dbReference type="Pfam" id="PF01344">
    <property type="entry name" value="Kelch_1"/>
    <property type="match status" value="1"/>
</dbReference>
<dbReference type="SUPFAM" id="SSF117281">
    <property type="entry name" value="Kelch motif"/>
    <property type="match status" value="1"/>
</dbReference>
<keyword evidence="1" id="KW-0880">Kelch repeat</keyword>
<proteinExistence type="predicted"/>
<name>A0A8J8P160_HALGN</name>
<accession>A0A8J8P160</accession>
<dbReference type="OrthoDB" id="45365at2759"/>
<gene>
    <name evidence="4" type="ORF">FGO68_gene4153</name>
</gene>
<reference evidence="4" key="1">
    <citation type="submission" date="2019-06" db="EMBL/GenBank/DDBJ databases">
        <authorList>
            <person name="Zheng W."/>
        </authorList>
    </citation>
    <scope>NUCLEOTIDE SEQUENCE</scope>
    <source>
        <strain evidence="4">QDHG01</strain>
    </source>
</reference>
<dbReference type="SMART" id="SM00612">
    <property type="entry name" value="Kelch"/>
    <property type="match status" value="2"/>
</dbReference>
<feature type="compositionally biased region" description="Basic and acidic residues" evidence="3">
    <location>
        <begin position="426"/>
        <end position="435"/>
    </location>
</feature>
<feature type="compositionally biased region" description="Basic residues" evidence="3">
    <location>
        <begin position="381"/>
        <end position="391"/>
    </location>
</feature>
<protein>
    <recommendedName>
        <fullName evidence="6">Kelch motif family protein</fullName>
    </recommendedName>
</protein>
<dbReference type="InterPro" id="IPR015915">
    <property type="entry name" value="Kelch-typ_b-propeller"/>
</dbReference>
<dbReference type="AlphaFoldDB" id="A0A8J8P160"/>
<organism evidence="4 5">
    <name type="scientific">Halteria grandinella</name>
    <dbReference type="NCBI Taxonomy" id="5974"/>
    <lineage>
        <taxon>Eukaryota</taxon>
        <taxon>Sar</taxon>
        <taxon>Alveolata</taxon>
        <taxon>Ciliophora</taxon>
        <taxon>Intramacronucleata</taxon>
        <taxon>Spirotrichea</taxon>
        <taxon>Stichotrichia</taxon>
        <taxon>Sporadotrichida</taxon>
        <taxon>Halteriidae</taxon>
        <taxon>Halteria</taxon>
    </lineage>
</organism>
<dbReference type="Proteomes" id="UP000785679">
    <property type="component" value="Unassembled WGS sequence"/>
</dbReference>
<evidence type="ECO:0000313" key="5">
    <source>
        <dbReference type="Proteomes" id="UP000785679"/>
    </source>
</evidence>
<dbReference type="EMBL" id="RRYP01003119">
    <property type="protein sequence ID" value="TNV84120.1"/>
    <property type="molecule type" value="Genomic_DNA"/>
</dbReference>